<sequence>MKGIQAAIIVALVVPTAVSAEGVGTITADFGGETKEWHIISVTRGNETAISAGYRDHRLLPTLSLQGHPEPRFTVNDVLSISGRWFGGYDESKPISGVEIIFMPNGLSNPFYTSDQVPGDPVMTLERFEKDGEAGHATGVFSGKVCLVPEMYAEPDMSDCKDISGSFDTPLRID</sequence>
<protein>
    <submittedName>
        <fullName evidence="2">Uncharacterized protein</fullName>
    </submittedName>
</protein>
<keyword evidence="3" id="KW-1185">Reference proteome</keyword>
<dbReference type="RefSeq" id="WP_149615534.1">
    <property type="nucleotide sequence ID" value="NZ_CP027665.1"/>
</dbReference>
<reference evidence="3" key="1">
    <citation type="submission" date="2018-03" db="EMBL/GenBank/DDBJ databases">
        <title>Genomic analysis of the strain SH-1 isolated from shrimp intestine.</title>
        <authorList>
            <person name="Kim Y.-S."/>
            <person name="Kim S.-E."/>
            <person name="Kim K.-H."/>
        </authorList>
    </citation>
    <scope>NUCLEOTIDE SEQUENCE [LARGE SCALE GENOMIC DNA]</scope>
    <source>
        <strain evidence="3">SH-1</strain>
    </source>
</reference>
<dbReference type="Proteomes" id="UP000237655">
    <property type="component" value="Chromosome"/>
</dbReference>
<dbReference type="EMBL" id="CP027665">
    <property type="protein sequence ID" value="QEP30327.1"/>
    <property type="molecule type" value="Genomic_DNA"/>
</dbReference>
<feature type="chain" id="PRO_5023006009" evidence="1">
    <location>
        <begin position="21"/>
        <end position="174"/>
    </location>
</feature>
<evidence type="ECO:0000313" key="2">
    <source>
        <dbReference type="EMBL" id="QEP30327.1"/>
    </source>
</evidence>
<gene>
    <name evidence="2" type="ORF">C6Y53_19040</name>
</gene>
<keyword evidence="1" id="KW-0732">Signal</keyword>
<dbReference type="KEGG" id="thas:C6Y53_19040"/>
<evidence type="ECO:0000256" key="1">
    <source>
        <dbReference type="SAM" id="SignalP"/>
    </source>
</evidence>
<evidence type="ECO:0000313" key="3">
    <source>
        <dbReference type="Proteomes" id="UP000237655"/>
    </source>
</evidence>
<feature type="signal peptide" evidence="1">
    <location>
        <begin position="1"/>
        <end position="20"/>
    </location>
</feature>
<dbReference type="AlphaFoldDB" id="A0A5C2H1J4"/>
<organism evidence="2 3">
    <name type="scientific">Pukyongiella litopenaei</name>
    <dbReference type="NCBI Taxonomy" id="2605946"/>
    <lineage>
        <taxon>Bacteria</taxon>
        <taxon>Pseudomonadati</taxon>
        <taxon>Pseudomonadota</taxon>
        <taxon>Alphaproteobacteria</taxon>
        <taxon>Rhodobacterales</taxon>
        <taxon>Paracoccaceae</taxon>
        <taxon>Pukyongiella</taxon>
    </lineage>
</organism>
<name>A0A5C2H1J4_9RHOB</name>
<proteinExistence type="predicted"/>
<accession>A0A5C2H1J4</accession>